<feature type="region of interest" description="Disordered" evidence="1">
    <location>
        <begin position="985"/>
        <end position="1035"/>
    </location>
</feature>
<organism evidence="2 3">
    <name type="scientific">Herbaspirillum frisingense</name>
    <dbReference type="NCBI Taxonomy" id="92645"/>
    <lineage>
        <taxon>Bacteria</taxon>
        <taxon>Pseudomonadati</taxon>
        <taxon>Pseudomonadota</taxon>
        <taxon>Betaproteobacteria</taxon>
        <taxon>Burkholderiales</taxon>
        <taxon>Oxalobacteraceae</taxon>
        <taxon>Herbaspirillum</taxon>
    </lineage>
</organism>
<feature type="compositionally biased region" description="Low complexity" evidence="1">
    <location>
        <begin position="593"/>
        <end position="616"/>
    </location>
</feature>
<evidence type="ECO:0000313" key="3">
    <source>
        <dbReference type="Proteomes" id="UP000462435"/>
    </source>
</evidence>
<evidence type="ECO:0000313" key="2">
    <source>
        <dbReference type="EMBL" id="KAF1042253.1"/>
    </source>
</evidence>
<feature type="compositionally biased region" description="Basic and acidic residues" evidence="1">
    <location>
        <begin position="779"/>
        <end position="788"/>
    </location>
</feature>
<feature type="compositionally biased region" description="Acidic residues" evidence="1">
    <location>
        <begin position="560"/>
        <end position="583"/>
    </location>
</feature>
<dbReference type="EMBL" id="WNDX01000089">
    <property type="protein sequence ID" value="KAF1042253.1"/>
    <property type="molecule type" value="Genomic_DNA"/>
</dbReference>
<evidence type="ECO:0000256" key="1">
    <source>
        <dbReference type="SAM" id="MobiDB-lite"/>
    </source>
</evidence>
<feature type="region of interest" description="Disordered" evidence="1">
    <location>
        <begin position="811"/>
        <end position="847"/>
    </location>
</feature>
<feature type="compositionally biased region" description="Acidic residues" evidence="1">
    <location>
        <begin position="451"/>
        <end position="460"/>
    </location>
</feature>
<feature type="region of interest" description="Disordered" evidence="1">
    <location>
        <begin position="390"/>
        <end position="797"/>
    </location>
</feature>
<accession>A0A7V8FVD8</accession>
<feature type="compositionally biased region" description="Basic and acidic residues" evidence="1">
    <location>
        <begin position="390"/>
        <end position="406"/>
    </location>
</feature>
<feature type="compositionally biased region" description="Polar residues" evidence="1">
    <location>
        <begin position="408"/>
        <end position="423"/>
    </location>
</feature>
<feature type="compositionally biased region" description="Acidic residues" evidence="1">
    <location>
        <begin position="621"/>
        <end position="643"/>
    </location>
</feature>
<comment type="caution">
    <text evidence="2">The sequence shown here is derived from an EMBL/GenBank/DDBJ whole genome shotgun (WGS) entry which is preliminary data.</text>
</comment>
<gene>
    <name evidence="2" type="ORF">GAK35_02824</name>
</gene>
<feature type="compositionally biased region" description="Low complexity" evidence="1">
    <location>
        <begin position="470"/>
        <end position="481"/>
    </location>
</feature>
<protein>
    <submittedName>
        <fullName evidence="2">Uncharacterized protein</fullName>
    </submittedName>
</protein>
<reference evidence="3" key="1">
    <citation type="journal article" date="2020" name="MBio">
        <title>Horizontal gene transfer to a defensive symbiont with a reduced genome amongst a multipartite beetle microbiome.</title>
        <authorList>
            <person name="Waterworth S.C."/>
            <person name="Florez L.V."/>
            <person name="Rees E.R."/>
            <person name="Hertweck C."/>
            <person name="Kaltenpoth M."/>
            <person name="Kwan J.C."/>
        </authorList>
    </citation>
    <scope>NUCLEOTIDE SEQUENCE [LARGE SCALE GENOMIC DNA]</scope>
</reference>
<feature type="compositionally biased region" description="Low complexity" evidence="1">
    <location>
        <begin position="867"/>
        <end position="876"/>
    </location>
</feature>
<proteinExistence type="predicted"/>
<feature type="compositionally biased region" description="Low complexity" evidence="1">
    <location>
        <begin position="905"/>
        <end position="927"/>
    </location>
</feature>
<dbReference type="Proteomes" id="UP000462435">
    <property type="component" value="Unassembled WGS sequence"/>
</dbReference>
<feature type="compositionally biased region" description="Acidic residues" evidence="1">
    <location>
        <begin position="512"/>
        <end position="521"/>
    </location>
</feature>
<sequence>MVSSVSAGQIVKHGPGPSLTSQVSVKEAKIERFTYTLSGAYSAYANSDSDAKDWVRRYCKLTEASDGLPRLEKYADGQLAATQARWWEQEQAARQLNARLAGFACMKASPRAASLLYQQIDAESALAEALKASRLGRDKKDLLSLRDEKSTCERDIKAARERVKDLKDRRADAKRRHTNKKGQLDPRARIEPSREKIRRAREDAENLESDIQALTDSIVQLEPRINSKEAALEPQRKLVADLAQELRSAGVSERDEAAIKPLLQDLEKIYLLRDQFGAELDQGTVDPGIQHDGAIVFFGPHSAQQLRYLMEEVSTKLNEIQHYIHKEIKRLHLSRTNKSGELRSVYFKPVQSHYDFTQAEEIPPSQTWMDMMEAEDGQPASSLHRFARQAVEEAARAEQAEQEARKPATSSSETTTAQKTTDNLGDGHDSPADASGVSSEDDSDSEVRSSDEEDSDVEQEEPVRAPPSPTASTAQAKAAVPVKPQTAPSPKPATVAEASSEDDSDSEVRSSDEEDSDVEQEEPIRALPSPPASMSQAKAAAPVKPQTAPSPKPATVAEASSEDDSDSEVQSSDEEDSDVEEEEPVRALPSPPASMSQAKAAAPAKPQTAPSPKPATVAEASSEDDSDSEVQSSDEEDSDVEQEEPVRALPSPHASTAQAKAAVPVKPQTAPSPKSATVAEASSEDDSDSEVQSSDEEDSDVEQEEPVRAPPSPTASTGQAKAAVPVKPQTIPTAPPSASQKPATSDDALPRVSAQTPPIGQNAERGKPINTLPYPVALEEDKVSEHPHSSRYHLQPGDARWSAWPSERVDRLQPPEVIDEDDPSPPRGMLLLTDRPHVDPPPGQYRLGAETLRKLGGNDVLARAATAPAMTSAPTSVQEVGPPPAGGYTMSAEQLRGLGGNNVPRRASTIASASVASSSRQDAQQSSGGYTMNASELRKLGGNNVPRRASTVRPETPASSSAKNAAPAQASGSYAMGADELRNRGESNLPRRASTMPSARQPPVSEQPLPRRSTAPADHGPRSRTQVPRPAPAAFSPPLDLRLASTHTFEWNWLPMTLAHAMSDTVRAGYEWTTIQHVDLNRPFSGVLKTYYLIKDRIRNDLVFDLSPPGTPNPIKFAVLRGDPRFHVLEILPPLVFVPPGAERNGVPPMPAPDGPLHFYSDDPMSPRYRDPKLRGNTGMPSMNQPLPEEPPLPGEDDGDPSKYRPAQQEVPRRPRQRRPAESVHEPEQMSEEQFWQRRTKHRTPKPAETGKHRTKAPRGQSGRAEPVEIAATPIVLRDSNNRRVAKMYLLGQALHAAGVAALLRPSSSPSQPLKDEDVAKAMQKIVDNERLFSKERYPDAAHSLANATKIIDGLVANGFDLRMLRELKEDLGYLRNKIDGTPEPAAFLPVFADYAQRRARQEIYADDDSRRAWRAMDKDARAAELERRCGEMKASNEDFKTYLKQKYSNVFHLDLNESVFEQILGRIQIKLNTYISQLAADAVVKELADSAYSAEQKQSLLHNLKLQQGEITERAVAGVPAFKQLIEQRVDERLRELETQEPDKVNTAEKRRVQRDNLTRDVMNNEGHDIHERYLAESEHAALLRPIWSQFPINDWRAVLKVLIPKLEQA</sequence>
<feature type="region of interest" description="Disordered" evidence="1">
    <location>
        <begin position="165"/>
        <end position="186"/>
    </location>
</feature>
<name>A0A7V8FVD8_9BURK</name>
<feature type="compositionally biased region" description="Acidic residues" evidence="1">
    <location>
        <begin position="682"/>
        <end position="704"/>
    </location>
</feature>
<feature type="compositionally biased region" description="Low complexity" evidence="1">
    <location>
        <begin position="958"/>
        <end position="972"/>
    </location>
</feature>
<feature type="region of interest" description="Disordered" evidence="1">
    <location>
        <begin position="867"/>
        <end position="972"/>
    </location>
</feature>
<feature type="compositionally biased region" description="Basic and acidic residues" evidence="1">
    <location>
        <begin position="1219"/>
        <end position="1228"/>
    </location>
</feature>
<feature type="compositionally biased region" description="Polar residues" evidence="1">
    <location>
        <begin position="730"/>
        <end position="743"/>
    </location>
</feature>
<feature type="region of interest" description="Disordered" evidence="1">
    <location>
        <begin position="1146"/>
        <end position="1266"/>
    </location>
</feature>